<evidence type="ECO:0000256" key="4">
    <source>
        <dbReference type="ARBA" id="ARBA00038303"/>
    </source>
</evidence>
<dbReference type="PIRSF" id="PIRSF004505">
    <property type="entry name" value="MT_bac"/>
    <property type="match status" value="1"/>
</dbReference>
<keyword evidence="5" id="KW-0698">rRNA processing</keyword>
<name>A0ABT2Y4P7_9MOLU</name>
<comment type="subcellular location">
    <subcellularLocation>
        <location evidence="5">Cytoplasm</location>
    </subcellularLocation>
</comment>
<keyword evidence="5" id="KW-0963">Cytoplasm</keyword>
<dbReference type="GO" id="GO:0008168">
    <property type="term" value="F:methyltransferase activity"/>
    <property type="evidence" value="ECO:0007669"/>
    <property type="project" value="UniProtKB-KW"/>
</dbReference>
<dbReference type="Pfam" id="PF02590">
    <property type="entry name" value="SPOUT_MTase"/>
    <property type="match status" value="1"/>
</dbReference>
<comment type="catalytic activity">
    <reaction evidence="5">
        <text>pseudouridine(1915) in 23S rRNA + S-adenosyl-L-methionine = N(3)-methylpseudouridine(1915) in 23S rRNA + S-adenosyl-L-homocysteine + H(+)</text>
        <dbReference type="Rhea" id="RHEA:42752"/>
        <dbReference type="Rhea" id="RHEA-COMP:10221"/>
        <dbReference type="Rhea" id="RHEA-COMP:10222"/>
        <dbReference type="ChEBI" id="CHEBI:15378"/>
        <dbReference type="ChEBI" id="CHEBI:57856"/>
        <dbReference type="ChEBI" id="CHEBI:59789"/>
        <dbReference type="ChEBI" id="CHEBI:65314"/>
        <dbReference type="ChEBI" id="CHEBI:74486"/>
        <dbReference type="EC" id="2.1.1.177"/>
    </reaction>
</comment>
<dbReference type="InterPro" id="IPR003742">
    <property type="entry name" value="RlmH-like"/>
</dbReference>
<comment type="subunit">
    <text evidence="5">Homodimer.</text>
</comment>
<evidence type="ECO:0000256" key="1">
    <source>
        <dbReference type="ARBA" id="ARBA00022603"/>
    </source>
</evidence>
<dbReference type="PANTHER" id="PTHR33603">
    <property type="entry name" value="METHYLTRANSFERASE"/>
    <property type="match status" value="1"/>
</dbReference>
<dbReference type="HAMAP" id="MF_00658">
    <property type="entry name" value="23SrRNA_methyltr_H"/>
    <property type="match status" value="1"/>
</dbReference>
<comment type="similarity">
    <text evidence="4 5">Belongs to the RNA methyltransferase RlmH family.</text>
</comment>
<dbReference type="InterPro" id="IPR029026">
    <property type="entry name" value="tRNA_m1G_MTases_N"/>
</dbReference>
<keyword evidence="7" id="KW-1185">Reference proteome</keyword>
<evidence type="ECO:0000313" key="6">
    <source>
        <dbReference type="EMBL" id="MCV2231709.1"/>
    </source>
</evidence>
<feature type="binding site" evidence="5">
    <location>
        <position position="97"/>
    </location>
    <ligand>
        <name>S-adenosyl-L-methionine</name>
        <dbReference type="ChEBI" id="CHEBI:59789"/>
    </ligand>
</feature>
<dbReference type="GO" id="GO:0032259">
    <property type="term" value="P:methylation"/>
    <property type="evidence" value="ECO:0007669"/>
    <property type="project" value="UniProtKB-KW"/>
</dbReference>
<dbReference type="SUPFAM" id="SSF75217">
    <property type="entry name" value="alpha/beta knot"/>
    <property type="match status" value="1"/>
</dbReference>
<dbReference type="Proteomes" id="UP001177160">
    <property type="component" value="Unassembled WGS sequence"/>
</dbReference>
<accession>A0ABT2Y4P7</accession>
<dbReference type="RefSeq" id="WP_263607860.1">
    <property type="nucleotide sequence ID" value="NZ_JAOVQM010000002.1"/>
</dbReference>
<dbReference type="EC" id="2.1.1.177" evidence="5"/>
<evidence type="ECO:0000256" key="3">
    <source>
        <dbReference type="ARBA" id="ARBA00022691"/>
    </source>
</evidence>
<proteinExistence type="inferred from homology"/>
<keyword evidence="1 5" id="KW-0489">Methyltransferase</keyword>
<evidence type="ECO:0000256" key="5">
    <source>
        <dbReference type="HAMAP-Rule" id="MF_00658"/>
    </source>
</evidence>
<evidence type="ECO:0000256" key="2">
    <source>
        <dbReference type="ARBA" id="ARBA00022679"/>
    </source>
</evidence>
<comment type="function">
    <text evidence="5">Specifically methylates the pseudouridine at position 1915 (m3Psi1915) in 23S rRNA.</text>
</comment>
<dbReference type="InterPro" id="IPR029028">
    <property type="entry name" value="Alpha/beta_knot_MTases"/>
</dbReference>
<dbReference type="EMBL" id="JAOVQM010000002">
    <property type="protein sequence ID" value="MCV2231709.1"/>
    <property type="molecule type" value="Genomic_DNA"/>
</dbReference>
<protein>
    <recommendedName>
        <fullName evidence="5">Ribosomal RNA large subunit methyltransferase H</fullName>
        <ecNumber evidence="5">2.1.1.177</ecNumber>
    </recommendedName>
    <alternativeName>
        <fullName evidence="5">23S rRNA (pseudouridine1915-N3)-methyltransferase</fullName>
    </alternativeName>
    <alternativeName>
        <fullName evidence="5">23S rRNA m3Psi1915 methyltransferase</fullName>
    </alternativeName>
    <alternativeName>
        <fullName evidence="5">rRNA (pseudouridine-N3-)-methyltransferase RlmH</fullName>
    </alternativeName>
</protein>
<evidence type="ECO:0000313" key="7">
    <source>
        <dbReference type="Proteomes" id="UP001177160"/>
    </source>
</evidence>
<comment type="caution">
    <text evidence="6">The sequence shown here is derived from an EMBL/GenBank/DDBJ whole genome shotgun (WGS) entry which is preliminary data.</text>
</comment>
<gene>
    <name evidence="5 6" type="primary">rlmH</name>
    <name evidence="6" type="ORF">N7548_02605</name>
</gene>
<keyword evidence="3 5" id="KW-0949">S-adenosyl-L-methionine</keyword>
<dbReference type="Gene3D" id="3.40.1280.10">
    <property type="match status" value="1"/>
</dbReference>
<keyword evidence="2 5" id="KW-0808">Transferase</keyword>
<sequence>MKLTLICVGKMKQTYLKDAIQDYVKQMPYPFEIVEVQDEKESSGMVIEEKRILSKVNPNDFVIGLAIKGDMLSSEQFADKLDRWMTYDKKDLTFIIGGSYGFSEAVYQRCNYLLSFSKMTFPHQLMRLILVEQIYRGFQILKNHPYHK</sequence>
<dbReference type="CDD" id="cd18081">
    <property type="entry name" value="RlmH-like"/>
    <property type="match status" value="1"/>
</dbReference>
<feature type="binding site" evidence="5">
    <location>
        <begin position="116"/>
        <end position="121"/>
    </location>
    <ligand>
        <name>S-adenosyl-L-methionine</name>
        <dbReference type="ChEBI" id="CHEBI:59789"/>
    </ligand>
</feature>
<organism evidence="6 7">
    <name type="scientific">Paracholeplasma manati</name>
    <dbReference type="NCBI Taxonomy" id="591373"/>
    <lineage>
        <taxon>Bacteria</taxon>
        <taxon>Bacillati</taxon>
        <taxon>Mycoplasmatota</taxon>
        <taxon>Mollicutes</taxon>
        <taxon>Acholeplasmatales</taxon>
        <taxon>Acholeplasmataceae</taxon>
        <taxon>Paracholeplasma</taxon>
    </lineage>
</organism>
<dbReference type="NCBIfam" id="NF000985">
    <property type="entry name" value="PRK00103.1-3"/>
    <property type="match status" value="1"/>
</dbReference>
<feature type="binding site" evidence="5">
    <location>
        <position position="65"/>
    </location>
    <ligand>
        <name>S-adenosyl-L-methionine</name>
        <dbReference type="ChEBI" id="CHEBI:59789"/>
    </ligand>
</feature>
<dbReference type="PANTHER" id="PTHR33603:SF1">
    <property type="entry name" value="RIBOSOMAL RNA LARGE SUBUNIT METHYLTRANSFERASE H"/>
    <property type="match status" value="1"/>
</dbReference>
<reference evidence="6" key="1">
    <citation type="submission" date="2022-09" db="EMBL/GenBank/DDBJ databases">
        <title>Novel Mycoplasma species identified in domestic and wild animals.</title>
        <authorList>
            <person name="Volokhov D.V."/>
            <person name="Furtak V.A."/>
            <person name="Zagorodnyaya T.A."/>
        </authorList>
    </citation>
    <scope>NUCLEOTIDE SEQUENCE</scope>
    <source>
        <strain evidence="6">Oakley</strain>
    </source>
</reference>